<evidence type="ECO:0000259" key="1">
    <source>
        <dbReference type="PROSITE" id="PS50943"/>
    </source>
</evidence>
<feature type="domain" description="HTH cro/C1-type" evidence="1">
    <location>
        <begin position="7"/>
        <end position="60"/>
    </location>
</feature>
<protein>
    <recommendedName>
        <fullName evidence="1">HTH cro/C1-type domain-containing protein</fullName>
    </recommendedName>
</protein>
<dbReference type="GO" id="GO:0003677">
    <property type="term" value="F:DNA binding"/>
    <property type="evidence" value="ECO:0007669"/>
    <property type="project" value="InterPro"/>
</dbReference>
<dbReference type="Gene3D" id="1.10.260.40">
    <property type="entry name" value="lambda repressor-like DNA-binding domains"/>
    <property type="match status" value="1"/>
</dbReference>
<gene>
    <name evidence="2" type="ORF">BQ8794_10006</name>
</gene>
<dbReference type="CDD" id="cd00093">
    <property type="entry name" value="HTH_XRE"/>
    <property type="match status" value="1"/>
</dbReference>
<dbReference type="SUPFAM" id="SSF47413">
    <property type="entry name" value="lambda repressor-like DNA-binding domains"/>
    <property type="match status" value="1"/>
</dbReference>
<organism evidence="2 3">
    <name type="scientific">Mesorhizobium prunaredense</name>
    <dbReference type="NCBI Taxonomy" id="1631249"/>
    <lineage>
        <taxon>Bacteria</taxon>
        <taxon>Pseudomonadati</taxon>
        <taxon>Pseudomonadota</taxon>
        <taxon>Alphaproteobacteria</taxon>
        <taxon>Hyphomicrobiales</taxon>
        <taxon>Phyllobacteriaceae</taxon>
        <taxon>Mesorhizobium</taxon>
    </lineage>
</organism>
<dbReference type="Proteomes" id="UP000188388">
    <property type="component" value="Unassembled WGS sequence"/>
</dbReference>
<reference evidence="3" key="1">
    <citation type="submission" date="2017-01" db="EMBL/GenBank/DDBJ databases">
        <authorList>
            <person name="Brunel B."/>
        </authorList>
    </citation>
    <scope>NUCLEOTIDE SEQUENCE [LARGE SCALE GENOMIC DNA]</scope>
</reference>
<proteinExistence type="predicted"/>
<dbReference type="InterPro" id="IPR001387">
    <property type="entry name" value="Cro/C1-type_HTH"/>
</dbReference>
<dbReference type="AlphaFoldDB" id="A0A1R3UYC2"/>
<dbReference type="EMBL" id="FTPD01000001">
    <property type="protein sequence ID" value="SIT52636.1"/>
    <property type="molecule type" value="Genomic_DNA"/>
</dbReference>
<dbReference type="InterPro" id="IPR010982">
    <property type="entry name" value="Lambda_DNA-bd_dom_sf"/>
</dbReference>
<dbReference type="Pfam" id="PF01381">
    <property type="entry name" value="HTH_3"/>
    <property type="match status" value="1"/>
</dbReference>
<dbReference type="PROSITE" id="PS50943">
    <property type="entry name" value="HTH_CROC1"/>
    <property type="match status" value="1"/>
</dbReference>
<dbReference type="RefSeq" id="WP_077371347.1">
    <property type="nucleotide sequence ID" value="NZ_FTPD01000001.1"/>
</dbReference>
<sequence>MTREQCRAARALIGWSQQQLADAAAIGVATIRVFEAGGSEPRSATLQVLSLALESAGVVFLGDGTCVEGGPGVRLRSVAPAAS</sequence>
<evidence type="ECO:0000313" key="3">
    <source>
        <dbReference type="Proteomes" id="UP000188388"/>
    </source>
</evidence>
<dbReference type="STRING" id="1631249.BQ8794_10006"/>
<evidence type="ECO:0000313" key="2">
    <source>
        <dbReference type="EMBL" id="SIT52636.1"/>
    </source>
</evidence>
<keyword evidence="3" id="KW-1185">Reference proteome</keyword>
<accession>A0A1R3UYC2</accession>
<name>A0A1R3UYC2_9HYPH</name>